<name>A0A1W5CZ59_9LECA</name>
<dbReference type="Gene3D" id="3.30.40.10">
    <property type="entry name" value="Zinc/RING finger domain, C3HC4 (zinc finger)"/>
    <property type="match status" value="1"/>
</dbReference>
<evidence type="ECO:0000256" key="4">
    <source>
        <dbReference type="PROSITE-ProRule" id="PRU00175"/>
    </source>
</evidence>
<keyword evidence="3" id="KW-0862">Zinc</keyword>
<keyword evidence="2 4" id="KW-0863">Zinc-finger</keyword>
<evidence type="ECO:0000313" key="7">
    <source>
        <dbReference type="EMBL" id="SLM36022.1"/>
    </source>
</evidence>
<organism evidence="7 8">
    <name type="scientific">Lasallia pustulata</name>
    <dbReference type="NCBI Taxonomy" id="136370"/>
    <lineage>
        <taxon>Eukaryota</taxon>
        <taxon>Fungi</taxon>
        <taxon>Dikarya</taxon>
        <taxon>Ascomycota</taxon>
        <taxon>Pezizomycotina</taxon>
        <taxon>Lecanoromycetes</taxon>
        <taxon>OSLEUM clade</taxon>
        <taxon>Umbilicariomycetidae</taxon>
        <taxon>Umbilicariales</taxon>
        <taxon>Umbilicariaceae</taxon>
        <taxon>Lasallia</taxon>
    </lineage>
</organism>
<evidence type="ECO:0000256" key="1">
    <source>
        <dbReference type="ARBA" id="ARBA00022723"/>
    </source>
</evidence>
<evidence type="ECO:0000313" key="8">
    <source>
        <dbReference type="Proteomes" id="UP000192927"/>
    </source>
</evidence>
<sequence>MAAPLQHSWETATYDPREGHDEVHAFRLYLDSVFPDGYNAKQHGEGLKKQEIEDWKELANIPDALAQLHRFSHRNQTQFRGKILPDGSNIDAMITLDNGLIVRNGSRHMSETHKFYKAWLELLHYNGLLQLQMRPSPGVTLTIDDSHITSELEVVAVRQTYTLLESHYDNTPLYQLWDIPLAAVHTWIRDWRKVVLDILAKMWAASRWARVNNQNELLAIQQAYSTITPITKVLVQCLAKEIDFETRLQRFHVEDELYWKRVSLLVPEDLARLGQGIHRRLESEYWARVERSVNVIQRNVRSIYDYRLVRDWAHRRPWLKLYMVFDTSENKQLHEAITHIQGWFNEDTDRRNWDLFDVQPVIKGSMPGDNTTCSICMSDFVDSELMMQTHCRHGFHAQCLMEFWDSEYKYDYSCPLCRQSPGRLRDRAEVVGSKQDWGDAGEQAAQSEQLEEAEDLLEDGFEVEELPEEMRVAVERERESARFKRVVQDMKRSGLGLTRESSGHSSSS</sequence>
<reference evidence="8" key="1">
    <citation type="submission" date="2017-03" db="EMBL/GenBank/DDBJ databases">
        <authorList>
            <person name="Sharma R."/>
            <person name="Thines M."/>
        </authorList>
    </citation>
    <scope>NUCLEOTIDE SEQUENCE [LARGE SCALE GENOMIC DNA]</scope>
</reference>
<dbReference type="GO" id="GO:0008270">
    <property type="term" value="F:zinc ion binding"/>
    <property type="evidence" value="ECO:0007669"/>
    <property type="project" value="UniProtKB-KW"/>
</dbReference>
<keyword evidence="1" id="KW-0479">Metal-binding</keyword>
<dbReference type="InterPro" id="IPR001841">
    <property type="entry name" value="Znf_RING"/>
</dbReference>
<dbReference type="InterPro" id="IPR052788">
    <property type="entry name" value="RING-type_E3_ligase_ATL"/>
</dbReference>
<proteinExistence type="predicted"/>
<feature type="region of interest" description="Disordered" evidence="5">
    <location>
        <begin position="432"/>
        <end position="454"/>
    </location>
</feature>
<keyword evidence="8" id="KW-1185">Reference proteome</keyword>
<dbReference type="SUPFAM" id="SSF57850">
    <property type="entry name" value="RING/U-box"/>
    <property type="match status" value="1"/>
</dbReference>
<dbReference type="Pfam" id="PF13639">
    <property type="entry name" value="zf-RING_2"/>
    <property type="match status" value="1"/>
</dbReference>
<dbReference type="Proteomes" id="UP000192927">
    <property type="component" value="Unassembled WGS sequence"/>
</dbReference>
<accession>A0A1W5CZ59</accession>
<dbReference type="CDD" id="cd16448">
    <property type="entry name" value="RING-H2"/>
    <property type="match status" value="1"/>
</dbReference>
<dbReference type="AlphaFoldDB" id="A0A1W5CZ59"/>
<evidence type="ECO:0000256" key="5">
    <source>
        <dbReference type="SAM" id="MobiDB-lite"/>
    </source>
</evidence>
<evidence type="ECO:0000256" key="2">
    <source>
        <dbReference type="ARBA" id="ARBA00022771"/>
    </source>
</evidence>
<dbReference type="EMBL" id="FWEW01000869">
    <property type="protein sequence ID" value="SLM36022.1"/>
    <property type="molecule type" value="Genomic_DNA"/>
</dbReference>
<dbReference type="PANTHER" id="PTHR45798">
    <property type="entry name" value="RING-H2 FINGER PROTEIN ATL61-RELATED-RELATED"/>
    <property type="match status" value="1"/>
</dbReference>
<protein>
    <submittedName>
        <fullName evidence="7">Zinc finger, RING/FYVE/PHD-type</fullName>
    </submittedName>
</protein>
<feature type="domain" description="RING-type" evidence="6">
    <location>
        <begin position="373"/>
        <end position="418"/>
    </location>
</feature>
<dbReference type="PROSITE" id="PS50089">
    <property type="entry name" value="ZF_RING_2"/>
    <property type="match status" value="1"/>
</dbReference>
<dbReference type="InterPro" id="IPR013083">
    <property type="entry name" value="Znf_RING/FYVE/PHD"/>
</dbReference>
<evidence type="ECO:0000259" key="6">
    <source>
        <dbReference type="PROSITE" id="PS50089"/>
    </source>
</evidence>
<dbReference type="PANTHER" id="PTHR45798:SF58">
    <property type="entry name" value="RING-H2 FINGER PROTEIN ATL79"/>
    <property type="match status" value="1"/>
</dbReference>
<evidence type="ECO:0000256" key="3">
    <source>
        <dbReference type="ARBA" id="ARBA00022833"/>
    </source>
</evidence>
<dbReference type="SMART" id="SM00184">
    <property type="entry name" value="RING"/>
    <property type="match status" value="1"/>
</dbReference>